<dbReference type="Pfam" id="PF01595">
    <property type="entry name" value="CNNM"/>
    <property type="match status" value="1"/>
</dbReference>
<keyword evidence="2 6" id="KW-0812">Transmembrane</keyword>
<dbReference type="SUPFAM" id="SSF54631">
    <property type="entry name" value="CBS-domain pair"/>
    <property type="match status" value="1"/>
</dbReference>
<evidence type="ECO:0000256" key="3">
    <source>
        <dbReference type="ARBA" id="ARBA00022737"/>
    </source>
</evidence>
<dbReference type="PANTHER" id="PTHR12064">
    <property type="entry name" value="METAL TRANSPORTER CNNM"/>
    <property type="match status" value="1"/>
</dbReference>
<feature type="compositionally biased region" description="Low complexity" evidence="7">
    <location>
        <begin position="294"/>
        <end position="309"/>
    </location>
</feature>
<dbReference type="AlphaFoldDB" id="A0A2A9M7F1"/>
<evidence type="ECO:0000313" key="11">
    <source>
        <dbReference type="Proteomes" id="UP000224006"/>
    </source>
</evidence>
<dbReference type="InterPro" id="IPR044751">
    <property type="entry name" value="Ion_transp-like_CBS"/>
</dbReference>
<proteinExistence type="predicted"/>
<evidence type="ECO:0000256" key="5">
    <source>
        <dbReference type="ARBA" id="ARBA00023136"/>
    </source>
</evidence>
<dbReference type="PROSITE" id="PS51846">
    <property type="entry name" value="CNNM"/>
    <property type="match status" value="1"/>
</dbReference>
<dbReference type="GO" id="GO:0030026">
    <property type="term" value="P:intracellular manganese ion homeostasis"/>
    <property type="evidence" value="ECO:0007669"/>
    <property type="project" value="TreeGrafter"/>
</dbReference>
<dbReference type="CDD" id="cd04590">
    <property type="entry name" value="CBS_pair_CorC_HlyC_assoc"/>
    <property type="match status" value="1"/>
</dbReference>
<feature type="compositionally biased region" description="Polar residues" evidence="7">
    <location>
        <begin position="1165"/>
        <end position="1175"/>
    </location>
</feature>
<feature type="region of interest" description="Disordered" evidence="7">
    <location>
        <begin position="1087"/>
        <end position="1195"/>
    </location>
</feature>
<dbReference type="Proteomes" id="UP000224006">
    <property type="component" value="Unassembled WGS sequence"/>
</dbReference>
<keyword evidence="11" id="KW-1185">Reference proteome</keyword>
<dbReference type="InterPro" id="IPR045095">
    <property type="entry name" value="ACDP"/>
</dbReference>
<feature type="transmembrane region" description="Helical" evidence="8">
    <location>
        <begin position="453"/>
        <end position="473"/>
    </location>
</feature>
<evidence type="ECO:0000256" key="6">
    <source>
        <dbReference type="PROSITE-ProRule" id="PRU01193"/>
    </source>
</evidence>
<dbReference type="GO" id="GO:0005737">
    <property type="term" value="C:cytoplasm"/>
    <property type="evidence" value="ECO:0007669"/>
    <property type="project" value="TreeGrafter"/>
</dbReference>
<evidence type="ECO:0000256" key="7">
    <source>
        <dbReference type="SAM" id="MobiDB-lite"/>
    </source>
</evidence>
<accession>A0A2A9M7F1</accession>
<feature type="compositionally biased region" description="Basic and acidic residues" evidence="7">
    <location>
        <begin position="171"/>
        <end position="206"/>
    </location>
</feature>
<feature type="region of interest" description="Disordered" evidence="7">
    <location>
        <begin position="1"/>
        <end position="20"/>
    </location>
</feature>
<feature type="compositionally biased region" description="Basic and acidic residues" evidence="7">
    <location>
        <begin position="218"/>
        <end position="235"/>
    </location>
</feature>
<dbReference type="Gene3D" id="3.10.580.10">
    <property type="entry name" value="CBS-domain"/>
    <property type="match status" value="1"/>
</dbReference>
<evidence type="ECO:0000259" key="9">
    <source>
        <dbReference type="PROSITE" id="PS51846"/>
    </source>
</evidence>
<feature type="transmembrane region" description="Helical" evidence="8">
    <location>
        <begin position="100"/>
        <end position="119"/>
    </location>
</feature>
<keyword evidence="3" id="KW-0677">Repeat</keyword>
<protein>
    <submittedName>
        <fullName evidence="10">CBS domain-containing protein</fullName>
    </submittedName>
</protein>
<feature type="compositionally biased region" description="Low complexity" evidence="7">
    <location>
        <begin position="1089"/>
        <end position="1116"/>
    </location>
</feature>
<comment type="subcellular location">
    <subcellularLocation>
        <location evidence="1">Membrane</location>
        <topology evidence="1">Multi-pass membrane protein</topology>
    </subcellularLocation>
</comment>
<feature type="region of interest" description="Disordered" evidence="7">
    <location>
        <begin position="255"/>
        <end position="328"/>
    </location>
</feature>
<dbReference type="PANTHER" id="PTHR12064:SF97">
    <property type="entry name" value="METAL TRANSPORTER CNNM-5"/>
    <property type="match status" value="1"/>
</dbReference>
<feature type="region of interest" description="Disordered" evidence="7">
    <location>
        <begin position="162"/>
        <end position="237"/>
    </location>
</feature>
<gene>
    <name evidence="10" type="ORF">BESB_025510</name>
</gene>
<evidence type="ECO:0000256" key="8">
    <source>
        <dbReference type="SAM" id="Phobius"/>
    </source>
</evidence>
<evidence type="ECO:0000313" key="10">
    <source>
        <dbReference type="EMBL" id="PFH31577.1"/>
    </source>
</evidence>
<feature type="region of interest" description="Disordered" evidence="7">
    <location>
        <begin position="1048"/>
        <end position="1071"/>
    </location>
</feature>
<comment type="caution">
    <text evidence="10">The sequence shown here is derived from an EMBL/GenBank/DDBJ whole genome shotgun (WGS) entry which is preliminary data.</text>
</comment>
<keyword evidence="4 6" id="KW-1133">Transmembrane helix</keyword>
<dbReference type="InterPro" id="IPR002550">
    <property type="entry name" value="CNNM"/>
</dbReference>
<evidence type="ECO:0000256" key="2">
    <source>
        <dbReference type="ARBA" id="ARBA00022692"/>
    </source>
</evidence>
<dbReference type="RefSeq" id="XP_029215586.1">
    <property type="nucleotide sequence ID" value="XM_029361231.1"/>
</dbReference>
<feature type="transmembrane region" description="Helical" evidence="8">
    <location>
        <begin position="422"/>
        <end position="441"/>
    </location>
</feature>
<dbReference type="EMBL" id="NWUJ01000014">
    <property type="protein sequence ID" value="PFH31577.1"/>
    <property type="molecule type" value="Genomic_DNA"/>
</dbReference>
<feature type="region of interest" description="Disordered" evidence="7">
    <location>
        <begin position="525"/>
        <end position="691"/>
    </location>
</feature>
<name>A0A2A9M7F1_BESBE</name>
<dbReference type="KEGG" id="bbes:BESB_025510"/>
<reference evidence="10 11" key="1">
    <citation type="submission" date="2017-09" db="EMBL/GenBank/DDBJ databases">
        <title>Genome sequencing of Besnoitia besnoiti strain Bb-Ger1.</title>
        <authorList>
            <person name="Schares G."/>
            <person name="Venepally P."/>
            <person name="Lorenzi H.A."/>
        </authorList>
    </citation>
    <scope>NUCLEOTIDE SEQUENCE [LARGE SCALE GENOMIC DNA]</scope>
    <source>
        <strain evidence="10 11">Bb-Ger1</strain>
    </source>
</reference>
<dbReference type="GO" id="GO:0010960">
    <property type="term" value="P:magnesium ion homeostasis"/>
    <property type="evidence" value="ECO:0007669"/>
    <property type="project" value="InterPro"/>
</dbReference>
<dbReference type="GeneID" id="40307603"/>
<dbReference type="STRING" id="94643.A0A2A9M7F1"/>
<keyword evidence="5 6" id="KW-0472">Membrane</keyword>
<dbReference type="OrthoDB" id="5353557at2759"/>
<dbReference type="InterPro" id="IPR046342">
    <property type="entry name" value="CBS_dom_sf"/>
</dbReference>
<organism evidence="10 11">
    <name type="scientific">Besnoitia besnoiti</name>
    <name type="common">Apicomplexan protozoan</name>
    <dbReference type="NCBI Taxonomy" id="94643"/>
    <lineage>
        <taxon>Eukaryota</taxon>
        <taxon>Sar</taxon>
        <taxon>Alveolata</taxon>
        <taxon>Apicomplexa</taxon>
        <taxon>Conoidasida</taxon>
        <taxon>Coccidia</taxon>
        <taxon>Eucoccidiorida</taxon>
        <taxon>Eimeriorina</taxon>
        <taxon>Sarcocystidae</taxon>
        <taxon>Besnoitia</taxon>
    </lineage>
</organism>
<evidence type="ECO:0000256" key="1">
    <source>
        <dbReference type="ARBA" id="ARBA00004141"/>
    </source>
</evidence>
<dbReference type="VEuPathDB" id="ToxoDB:BESB_025510"/>
<dbReference type="GO" id="GO:0016020">
    <property type="term" value="C:membrane"/>
    <property type="evidence" value="ECO:0007669"/>
    <property type="project" value="UniProtKB-SubCell"/>
</dbReference>
<feature type="domain" description="CNNM transmembrane" evidence="9">
    <location>
        <begin position="332"/>
        <end position="514"/>
    </location>
</feature>
<evidence type="ECO:0000256" key="4">
    <source>
        <dbReference type="ARBA" id="ARBA00022989"/>
    </source>
</evidence>
<feature type="compositionally biased region" description="Low complexity" evidence="7">
    <location>
        <begin position="1052"/>
        <end position="1065"/>
    </location>
</feature>
<sequence>MGSRRRRLKPEKISSPPFSAASRTCQLRVHIGLPHSRLPPTETFARLFRRCLSPLSLVSAFACSPSSSSNGTLALPVAAAWGPGARACGRLWKPMRRVRGVSLVSVFTLVFLFVLSLGVSPVLVCLKNPGSAGAPGAIPSLYRAVSPSYGIRALGAAAVGATEPPRAAPAEARHAERGEEGPGRVDSVRESTLRVADGLRQEDSAASRRRLGKPLGEASRRNAPAEKEGTEKDGEGQGLELFSVLASSLVPRKSRAQPGDLVAPASAKEIDSGASDPDLWSGHSKGEGTPRAPSGSSEPKASSSTSTSKRATKADPVQGASREDAHGEPKLSSFWRTVYTSISVGLVAIAGLASGLTTGYMSFDELQLLVIQETGPPQERKQAEAVCSIVRGNRHQLLVTLLLCNSLAMEALPLFLDRLLTPLLAVVISVTAILFVGEILPQALCTGKYQLPIAAAMAPAVRLLIFLFAPLAYPISKLLDRFLTSENRTNLYARSHLKALIGLHEKDRRRPFLLQHAIEQQQGRCVAVGASAERPRSTPAASDDRAAPPRQSTAPEEPGADRGRHGNSRLGDAAGDNACAESSPLSSRQGGGDRERDSAEAGGENEQRLSGLRGERKLDPQSALRGSGADAGEGLERQDGAEEAAGAAHRASRNVSLPDAAIHRSTPGDALQSASRGEGGLGDTEGKRWRAREEMEDAVGLDRDEVLIMQGALDMACKSICDFMVPLHDVFMLECSMRLTRDLLVDILRKGHSRIPVYEARRSNVRGVLLVKSLILIDPNAGVRIRDLMRGRAFRRLCTPLFIAPSVNPYQVLNEFQEGRCHLAFVTHDVAAYQQAWEQNVDVPATADLLGIVTLEDVIEELIQEEIMDEFDKRVEGMVPSTAHGLASASSCHSRARGITPVRSRYHGMDTSELLLLGQPRAEAAGGRPLGGLRSVSHRDPLLFSTQSPGSMSRFASLLAAEEAASAQSPVSASFGALPHLGSRAALLLTPGDRAAAAAADEGQDGVARLDTRGSARTPCDLFPGAGAEAAAATIGLTALAAHAGSTRETASRPLSSMPSLGSGLDTEPLRTLSDTSSLALKQEMYRPSPCTAASPEAPAALSSSAETSAAGTLLSPGENPLSPGRLASAEVASTPAGRQCAPESQQPCYAPNRRTKRRRPTWIASGSATHSSSGRPVAGEQEALTGSGAEGSSF</sequence>
<dbReference type="FunFam" id="3.10.580.10:FF:000006">
    <property type="entry name" value="DUF21 and CBS domain protein"/>
    <property type="match status" value="1"/>
</dbReference>